<proteinExistence type="predicted"/>
<evidence type="ECO:0000313" key="2">
    <source>
        <dbReference type="Proteomes" id="UP000177124"/>
    </source>
</evidence>
<sequence>MSKFNFRKIKNLVKKLSIRISREKFLIPLTLLTIFLLLVTISLSTSQKPKTLTNEDKIIERVQQFEEVTQFKDLPAQTRLLGQKEIEERAKNFPLIYKDLSGEIYEVRFSSQEGGILLLYDAASDKILRTFNLLQWDQ</sequence>
<dbReference type="Proteomes" id="UP000177124">
    <property type="component" value="Unassembled WGS sequence"/>
</dbReference>
<reference evidence="1 2" key="1">
    <citation type="journal article" date="2016" name="Nat. Commun.">
        <title>Thousands of microbial genomes shed light on interconnected biogeochemical processes in an aquifer system.</title>
        <authorList>
            <person name="Anantharaman K."/>
            <person name="Brown C.T."/>
            <person name="Hug L.A."/>
            <person name="Sharon I."/>
            <person name="Castelle C.J."/>
            <person name="Probst A.J."/>
            <person name="Thomas B.C."/>
            <person name="Singh A."/>
            <person name="Wilkins M.J."/>
            <person name="Karaoz U."/>
            <person name="Brodie E.L."/>
            <person name="Williams K.H."/>
            <person name="Hubbard S.S."/>
            <person name="Banfield J.F."/>
        </authorList>
    </citation>
    <scope>NUCLEOTIDE SEQUENCE [LARGE SCALE GENOMIC DNA]</scope>
</reference>
<protein>
    <submittedName>
        <fullName evidence="1">Uncharacterized protein</fullName>
    </submittedName>
</protein>
<comment type="caution">
    <text evidence="1">The sequence shown here is derived from an EMBL/GenBank/DDBJ whole genome shotgun (WGS) entry which is preliminary data.</text>
</comment>
<accession>A0A1F5GES8</accession>
<gene>
    <name evidence="1" type="ORF">A3D07_00785</name>
</gene>
<dbReference type="STRING" id="1797716.A3D07_00785"/>
<organism evidence="1 2">
    <name type="scientific">Candidatus Curtissbacteria bacterium RIFCSPHIGHO2_02_FULL_42_15</name>
    <dbReference type="NCBI Taxonomy" id="1797716"/>
    <lineage>
        <taxon>Bacteria</taxon>
        <taxon>Candidatus Curtissiibacteriota</taxon>
    </lineage>
</organism>
<evidence type="ECO:0000313" key="1">
    <source>
        <dbReference type="EMBL" id="OGD90373.1"/>
    </source>
</evidence>
<name>A0A1F5GES8_9BACT</name>
<dbReference type="AlphaFoldDB" id="A0A1F5GES8"/>
<dbReference type="EMBL" id="MFBF01000046">
    <property type="protein sequence ID" value="OGD90373.1"/>
    <property type="molecule type" value="Genomic_DNA"/>
</dbReference>